<protein>
    <submittedName>
        <fullName evidence="1">Uncharacterized protein</fullName>
    </submittedName>
</protein>
<name>A0A381VG25_9ZZZZ</name>
<dbReference type="AlphaFoldDB" id="A0A381VG25"/>
<sequence>MTVLTLSPGQLAWGLAWVSLISGLGRWRTADCLFNAALGQAL</sequence>
<dbReference type="EMBL" id="UINC01008527">
    <property type="protein sequence ID" value="SVA38353.1"/>
    <property type="molecule type" value="Genomic_DNA"/>
</dbReference>
<proteinExistence type="predicted"/>
<gene>
    <name evidence="1" type="ORF">METZ01_LOCUS91207</name>
</gene>
<reference evidence="1" key="1">
    <citation type="submission" date="2018-05" db="EMBL/GenBank/DDBJ databases">
        <authorList>
            <person name="Lanie J.A."/>
            <person name="Ng W.-L."/>
            <person name="Kazmierczak K.M."/>
            <person name="Andrzejewski T.M."/>
            <person name="Davidsen T.M."/>
            <person name="Wayne K.J."/>
            <person name="Tettelin H."/>
            <person name="Glass J.I."/>
            <person name="Rusch D."/>
            <person name="Podicherti R."/>
            <person name="Tsui H.-C.T."/>
            <person name="Winkler M.E."/>
        </authorList>
    </citation>
    <scope>NUCLEOTIDE SEQUENCE</scope>
</reference>
<organism evidence="1">
    <name type="scientific">marine metagenome</name>
    <dbReference type="NCBI Taxonomy" id="408172"/>
    <lineage>
        <taxon>unclassified sequences</taxon>
        <taxon>metagenomes</taxon>
        <taxon>ecological metagenomes</taxon>
    </lineage>
</organism>
<evidence type="ECO:0000313" key="1">
    <source>
        <dbReference type="EMBL" id="SVA38353.1"/>
    </source>
</evidence>
<accession>A0A381VG25</accession>